<feature type="compositionally biased region" description="Polar residues" evidence="4">
    <location>
        <begin position="151"/>
        <end position="162"/>
    </location>
</feature>
<dbReference type="PROSITE" id="PS50238">
    <property type="entry name" value="RHOGAP"/>
    <property type="match status" value="1"/>
</dbReference>
<evidence type="ECO:0000313" key="8">
    <source>
        <dbReference type="RefSeq" id="XP_003748126.1"/>
    </source>
</evidence>
<name>A0AAJ6QYE4_9ACAR</name>
<dbReference type="GeneID" id="100907478"/>
<feature type="compositionally biased region" description="Low complexity" evidence="4">
    <location>
        <begin position="189"/>
        <end position="203"/>
    </location>
</feature>
<dbReference type="RefSeq" id="XP_003748126.1">
    <property type="nucleotide sequence ID" value="XM_003748078.2"/>
</dbReference>
<evidence type="ECO:0000259" key="6">
    <source>
        <dbReference type="PROSITE" id="PS50238"/>
    </source>
</evidence>
<dbReference type="SMART" id="SM00109">
    <property type="entry name" value="C1"/>
    <property type="match status" value="1"/>
</dbReference>
<organism evidence="7 8">
    <name type="scientific">Galendromus occidentalis</name>
    <name type="common">western predatory mite</name>
    <dbReference type="NCBI Taxonomy" id="34638"/>
    <lineage>
        <taxon>Eukaryota</taxon>
        <taxon>Metazoa</taxon>
        <taxon>Ecdysozoa</taxon>
        <taxon>Arthropoda</taxon>
        <taxon>Chelicerata</taxon>
        <taxon>Arachnida</taxon>
        <taxon>Acari</taxon>
        <taxon>Parasitiformes</taxon>
        <taxon>Mesostigmata</taxon>
        <taxon>Gamasina</taxon>
        <taxon>Phytoseioidea</taxon>
        <taxon>Phytoseiidae</taxon>
        <taxon>Typhlodrominae</taxon>
        <taxon>Galendromus</taxon>
    </lineage>
</organism>
<dbReference type="CDD" id="cd20821">
    <property type="entry name" value="C1_MgcRacGAP"/>
    <property type="match status" value="1"/>
</dbReference>
<gene>
    <name evidence="8" type="primary">LOC100907478</name>
</gene>
<evidence type="ECO:0000256" key="4">
    <source>
        <dbReference type="SAM" id="MobiDB-lite"/>
    </source>
</evidence>
<dbReference type="InterPro" id="IPR000198">
    <property type="entry name" value="RhoGAP_dom"/>
</dbReference>
<dbReference type="GO" id="GO:0007266">
    <property type="term" value="P:Rho protein signal transduction"/>
    <property type="evidence" value="ECO:0007669"/>
    <property type="project" value="TreeGrafter"/>
</dbReference>
<dbReference type="GO" id="GO:0030496">
    <property type="term" value="C:midbody"/>
    <property type="evidence" value="ECO:0007669"/>
    <property type="project" value="TreeGrafter"/>
</dbReference>
<dbReference type="InterPro" id="IPR008936">
    <property type="entry name" value="Rho_GTPase_activation_prot"/>
</dbReference>
<accession>A0AAJ6QYE4</accession>
<dbReference type="InterPro" id="IPR002219">
    <property type="entry name" value="PKC_DAG/PE"/>
</dbReference>
<feature type="region of interest" description="Disordered" evidence="4">
    <location>
        <begin position="148"/>
        <end position="222"/>
    </location>
</feature>
<dbReference type="AlphaFoldDB" id="A0AAJ6QYE4"/>
<dbReference type="GO" id="GO:0097149">
    <property type="term" value="C:centralspindlin complex"/>
    <property type="evidence" value="ECO:0007669"/>
    <property type="project" value="TreeGrafter"/>
</dbReference>
<keyword evidence="3" id="KW-0175">Coiled coil</keyword>
<evidence type="ECO:0000256" key="1">
    <source>
        <dbReference type="ARBA" id="ARBA00022723"/>
    </source>
</evidence>
<dbReference type="Pfam" id="PF00620">
    <property type="entry name" value="RhoGAP"/>
    <property type="match status" value="1"/>
</dbReference>
<dbReference type="GO" id="GO:0051233">
    <property type="term" value="C:spindle midzone"/>
    <property type="evidence" value="ECO:0007669"/>
    <property type="project" value="TreeGrafter"/>
</dbReference>
<evidence type="ECO:0000259" key="5">
    <source>
        <dbReference type="PROSITE" id="PS50081"/>
    </source>
</evidence>
<dbReference type="PROSITE" id="PS50081">
    <property type="entry name" value="ZF_DAG_PE_2"/>
    <property type="match status" value="1"/>
</dbReference>
<evidence type="ECO:0000256" key="2">
    <source>
        <dbReference type="ARBA" id="ARBA00022833"/>
    </source>
</evidence>
<dbReference type="SUPFAM" id="SSF48350">
    <property type="entry name" value="GTPase activation domain, GAP"/>
    <property type="match status" value="1"/>
</dbReference>
<keyword evidence="2" id="KW-0862">Zinc</keyword>
<dbReference type="GO" id="GO:0032154">
    <property type="term" value="C:cleavage furrow"/>
    <property type="evidence" value="ECO:0007669"/>
    <property type="project" value="TreeGrafter"/>
</dbReference>
<feature type="compositionally biased region" description="Basic and acidic residues" evidence="4">
    <location>
        <begin position="172"/>
        <end position="181"/>
    </location>
</feature>
<dbReference type="SMART" id="SM00324">
    <property type="entry name" value="RhoGAP"/>
    <property type="match status" value="1"/>
</dbReference>
<dbReference type="Gene3D" id="1.10.555.10">
    <property type="entry name" value="Rho GTPase activation protein"/>
    <property type="match status" value="1"/>
</dbReference>
<feature type="coiled-coil region" evidence="3">
    <location>
        <begin position="42"/>
        <end position="76"/>
    </location>
</feature>
<dbReference type="GO" id="GO:0005096">
    <property type="term" value="F:GTPase activator activity"/>
    <property type="evidence" value="ECO:0007669"/>
    <property type="project" value="TreeGrafter"/>
</dbReference>
<keyword evidence="1" id="KW-0479">Metal-binding</keyword>
<dbReference type="PROSITE" id="PS00479">
    <property type="entry name" value="ZF_DAG_PE_1"/>
    <property type="match status" value="1"/>
</dbReference>
<evidence type="ECO:0000256" key="3">
    <source>
        <dbReference type="SAM" id="Coils"/>
    </source>
</evidence>
<feature type="region of interest" description="Disordered" evidence="4">
    <location>
        <begin position="254"/>
        <end position="303"/>
    </location>
</feature>
<dbReference type="PANTHER" id="PTHR46199:SF3">
    <property type="entry name" value="RAC GTPASE-ACTIVATING PROTEIN 1"/>
    <property type="match status" value="1"/>
</dbReference>
<dbReference type="GO" id="GO:0005634">
    <property type="term" value="C:nucleus"/>
    <property type="evidence" value="ECO:0007669"/>
    <property type="project" value="TreeGrafter"/>
</dbReference>
<reference evidence="8" key="1">
    <citation type="submission" date="2025-08" db="UniProtKB">
        <authorList>
            <consortium name="RefSeq"/>
        </authorList>
    </citation>
    <scope>IDENTIFICATION</scope>
</reference>
<dbReference type="PANTHER" id="PTHR46199">
    <property type="entry name" value="RAC GTPASE-ACTIVATING PROTEIN 1"/>
    <property type="match status" value="1"/>
</dbReference>
<dbReference type="InterPro" id="IPR046349">
    <property type="entry name" value="C1-like_sf"/>
</dbReference>
<dbReference type="Proteomes" id="UP000694867">
    <property type="component" value="Unplaced"/>
</dbReference>
<sequence length="597" mass="67028">MTQQLSVVEKTDDFLRSTGPNDKWFRYLEALLQKYAKLWRIREDEKAKLDHYTRKCRDVEEELSKKQAHIVRLKAALETETQEHHLAKLQLKKLGSQLRSAKDYMMGLDTQDEKTTDLINTICASPHPFRMASAVTLGNKSGSLLDDFEDNSMSTEGSVSNGDTEDVFMSFRKPDDREKATTSEADMNSTSSSGQSSASAQFSVPPVRRSLRKRNSSEESDVVISKKLKAGDKASLIVSVNEDNQTVCAEARIQTASASSRRRSKSVDARLDGATSSTPLAPSRDPMRTPMKDEGSPLYRSSSASKLMNRQHTFLTKTVMVFENCGRCKRRLKFYKEALRCDDCHLTVHVDCRDEAPLPCIPKSNRMTGNKSQRLVDFCPVVGPRVPPILINCFHEIEKAHRIKEVGIYRLSGAQSQVQALSRKLQKHVNHDLSSYETATITGVVKQFLLESLSEPLIPSSVWTHFEKITEPGNTDVEHKIRGEVASLPVHNRDTLAFVMLHLKVVEQVPENKMNRQNLATVFAPSVVGYSLTAQMKPELLLAANQLVSERIMACLLDVEPSFWDNIMKTADKKRTTLRDRSHKNGGTISFASPKLT</sequence>
<feature type="compositionally biased region" description="Basic and acidic residues" evidence="4">
    <location>
        <begin position="285"/>
        <end position="295"/>
    </location>
</feature>
<dbReference type="KEGG" id="goe:100907478"/>
<dbReference type="Gene3D" id="3.30.60.20">
    <property type="match status" value="1"/>
</dbReference>
<dbReference type="GO" id="GO:0046872">
    <property type="term" value="F:metal ion binding"/>
    <property type="evidence" value="ECO:0007669"/>
    <property type="project" value="UniProtKB-KW"/>
</dbReference>
<evidence type="ECO:0000313" key="7">
    <source>
        <dbReference type="Proteomes" id="UP000694867"/>
    </source>
</evidence>
<keyword evidence="7" id="KW-1185">Reference proteome</keyword>
<dbReference type="Pfam" id="PF00130">
    <property type="entry name" value="C1_1"/>
    <property type="match status" value="1"/>
</dbReference>
<feature type="compositionally biased region" description="Polar residues" evidence="4">
    <location>
        <begin position="585"/>
        <end position="597"/>
    </location>
</feature>
<protein>
    <submittedName>
        <fullName evidence="8">Rac GTPase-activating protein 1</fullName>
    </submittedName>
</protein>
<dbReference type="GO" id="GO:0051256">
    <property type="term" value="P:mitotic spindle midzone assembly"/>
    <property type="evidence" value="ECO:0007669"/>
    <property type="project" value="TreeGrafter"/>
</dbReference>
<feature type="domain" description="Phorbol-ester/DAG-type" evidence="5">
    <location>
        <begin position="311"/>
        <end position="360"/>
    </location>
</feature>
<dbReference type="SUPFAM" id="SSF57889">
    <property type="entry name" value="Cysteine-rich domain"/>
    <property type="match status" value="1"/>
</dbReference>
<proteinExistence type="predicted"/>
<dbReference type="GO" id="GO:0000281">
    <property type="term" value="P:mitotic cytokinesis"/>
    <property type="evidence" value="ECO:0007669"/>
    <property type="project" value="TreeGrafter"/>
</dbReference>
<feature type="region of interest" description="Disordered" evidence="4">
    <location>
        <begin position="577"/>
        <end position="597"/>
    </location>
</feature>
<feature type="domain" description="Rho-GAP" evidence="6">
    <location>
        <begin position="373"/>
        <end position="564"/>
    </location>
</feature>